<evidence type="ECO:0000313" key="1">
    <source>
        <dbReference type="Proteomes" id="UP000887576"/>
    </source>
</evidence>
<dbReference type="WBParaSite" id="JU765_v2.g14324.t1">
    <property type="protein sequence ID" value="JU765_v2.g14324.t1"/>
    <property type="gene ID" value="JU765_v2.g14324"/>
</dbReference>
<organism evidence="1 2">
    <name type="scientific">Panagrolaimus sp. JU765</name>
    <dbReference type="NCBI Taxonomy" id="591449"/>
    <lineage>
        <taxon>Eukaryota</taxon>
        <taxon>Metazoa</taxon>
        <taxon>Ecdysozoa</taxon>
        <taxon>Nematoda</taxon>
        <taxon>Chromadorea</taxon>
        <taxon>Rhabditida</taxon>
        <taxon>Tylenchina</taxon>
        <taxon>Panagrolaimomorpha</taxon>
        <taxon>Panagrolaimoidea</taxon>
        <taxon>Panagrolaimidae</taxon>
        <taxon>Panagrolaimus</taxon>
    </lineage>
</organism>
<dbReference type="Proteomes" id="UP000887576">
    <property type="component" value="Unplaced"/>
</dbReference>
<protein>
    <submittedName>
        <fullName evidence="2">Cyclin-like domain-containing protein</fullName>
    </submittedName>
</protein>
<name>A0AC34Q9Y1_9BILA</name>
<sequence length="343" mass="40176">MYATSTQKKYWTFSVEELENKRVALNKAYIDRHRRYLESEEELALFPTSEDERQFCRIVADTGIRFGKEFQPALPPAVRWTALMYYKRFYLTTTPSDFTPKFIMMTCYFLAAKVDEFNIRTQQFVRNLQYGEPDKNAEIILKTEPKIMEQLDYQLTYGEPDKNAEIILKTEPKIMEQLDYQLTVHTPFRPFEGHLVELKTKLPLIDFDLEQIRPPAMKFFDLALIGDVMLLHPPTHIALAAVQYALDELAQSHLLKDFLYKFLDLDPWTSKDEEKQQVDKLLRRIEEVKRLVITQSNPMPQETYESTANRMKAFTSFLCILEKRMSAAPDTPMETGGMSDDSD</sequence>
<reference evidence="2" key="1">
    <citation type="submission" date="2022-11" db="UniProtKB">
        <authorList>
            <consortium name="WormBaseParasite"/>
        </authorList>
    </citation>
    <scope>IDENTIFICATION</scope>
</reference>
<accession>A0AC34Q9Y1</accession>
<evidence type="ECO:0000313" key="2">
    <source>
        <dbReference type="WBParaSite" id="JU765_v2.g14324.t1"/>
    </source>
</evidence>
<proteinExistence type="predicted"/>